<dbReference type="PATRIC" id="fig|1096930.3.peg.4486"/>
<evidence type="ECO:0000256" key="6">
    <source>
        <dbReference type="PIRSR" id="PIRSR000410-1"/>
    </source>
</evidence>
<dbReference type="InterPro" id="IPR029063">
    <property type="entry name" value="SAM-dependent_MTases_sf"/>
</dbReference>
<dbReference type="eggNOG" id="COG1352">
    <property type="taxonomic scope" value="Bacteria"/>
</dbReference>
<sequence length="286" mass="32867">MDRRMTEIGTGVTPGSGVDERDIARVSELLRGWTGMTFLRNKTFYIERRLLERMRRTGAADIRAYFARLLSDEDERQQLINAVTINETYFFREEHQFAALANTILPDLARTRSPGDRIRIWSMPCATGEEAYSIAIWLLEFWPLVDAYHIEIVGSDIDTAALAAAREGDYGRRAVARMPEALRTAYFDHDGTQYRLIPDLRESVRFAPANLIDAREMAAQGHFDVIFCRNLLIYFDEEGRQKAAENLHRALHPGGYLCLGHSESMTRIDDRFNLVRLDDAIVYRRA</sequence>
<dbReference type="PIRSF" id="PIRSF000410">
    <property type="entry name" value="CheR"/>
    <property type="match status" value="1"/>
</dbReference>
<evidence type="ECO:0000256" key="1">
    <source>
        <dbReference type="ARBA" id="ARBA00001541"/>
    </source>
</evidence>
<feature type="binding site" evidence="6">
    <location>
        <begin position="210"/>
        <end position="211"/>
    </location>
    <ligand>
        <name>S-adenosyl-L-methionine</name>
        <dbReference type="ChEBI" id="CHEBI:59789"/>
    </ligand>
</feature>
<dbReference type="SUPFAM" id="SSF53335">
    <property type="entry name" value="S-adenosyl-L-methionine-dependent methyltransferases"/>
    <property type="match status" value="1"/>
</dbReference>
<dbReference type="PANTHER" id="PTHR24422:SF10">
    <property type="entry name" value="CHEMOTAXIS PROTEIN METHYLTRANSFERASE 2"/>
    <property type="match status" value="1"/>
</dbReference>
<evidence type="ECO:0000256" key="2">
    <source>
        <dbReference type="ARBA" id="ARBA00022603"/>
    </source>
</evidence>
<dbReference type="GO" id="GO:0008983">
    <property type="term" value="F:protein-glutamate O-methyltransferase activity"/>
    <property type="evidence" value="ECO:0007669"/>
    <property type="project" value="UniProtKB-EC"/>
</dbReference>
<dbReference type="InterPro" id="IPR050903">
    <property type="entry name" value="Bact_Chemotaxis_MeTrfase"/>
</dbReference>
<feature type="binding site" evidence="6">
    <location>
        <position position="130"/>
    </location>
    <ligand>
        <name>S-adenosyl-L-methionine</name>
        <dbReference type="ChEBI" id="CHEBI:59789"/>
    </ligand>
</feature>
<organism evidence="8 9">
    <name type="scientific">Novosphingobium lindaniclasticum LE124</name>
    <dbReference type="NCBI Taxonomy" id="1096930"/>
    <lineage>
        <taxon>Bacteria</taxon>
        <taxon>Pseudomonadati</taxon>
        <taxon>Pseudomonadota</taxon>
        <taxon>Alphaproteobacteria</taxon>
        <taxon>Sphingomonadales</taxon>
        <taxon>Sphingomonadaceae</taxon>
        <taxon>Novosphingobium</taxon>
    </lineage>
</organism>
<name>T0H6E6_9SPHN</name>
<dbReference type="EC" id="2.1.1.80" evidence="5"/>
<dbReference type="GO" id="GO:0032259">
    <property type="term" value="P:methylation"/>
    <property type="evidence" value="ECO:0007669"/>
    <property type="project" value="UniProtKB-KW"/>
</dbReference>
<feature type="binding site" evidence="6">
    <location>
        <position position="92"/>
    </location>
    <ligand>
        <name>S-adenosyl-L-methionine</name>
        <dbReference type="ChEBI" id="CHEBI:59789"/>
    </ligand>
</feature>
<feature type="binding site" evidence="6">
    <location>
        <position position="156"/>
    </location>
    <ligand>
        <name>S-adenosyl-L-methionine</name>
        <dbReference type="ChEBI" id="CHEBI:59789"/>
    </ligand>
</feature>
<dbReference type="Pfam" id="PF03705">
    <property type="entry name" value="CheR_N"/>
    <property type="match status" value="1"/>
</dbReference>
<reference evidence="8 9" key="1">
    <citation type="journal article" date="2013" name="Genome Announc.">
        <title>Genome Sequence of Novosphingobium lindaniclasticum LE124T, Isolated from a Hexachlorocyclohexane Dumpsite.</title>
        <authorList>
            <person name="Saxena A."/>
            <person name="Nayyar N."/>
            <person name="Sangwan N."/>
            <person name="Kumari R."/>
            <person name="Khurana J.P."/>
            <person name="Lal R."/>
        </authorList>
    </citation>
    <scope>NUCLEOTIDE SEQUENCE [LARGE SCALE GENOMIC DNA]</scope>
    <source>
        <strain evidence="8 9">LE124</strain>
    </source>
</reference>
<evidence type="ECO:0000313" key="8">
    <source>
        <dbReference type="EMBL" id="EQB07688.1"/>
    </source>
</evidence>
<dbReference type="CDD" id="cd02440">
    <property type="entry name" value="AdoMet_MTases"/>
    <property type="match status" value="1"/>
</dbReference>
<dbReference type="Gene3D" id="1.10.155.10">
    <property type="entry name" value="Chemotaxis receptor methyltransferase CheR, N-terminal domain"/>
    <property type="match status" value="1"/>
</dbReference>
<dbReference type="InterPro" id="IPR022642">
    <property type="entry name" value="CheR_C"/>
</dbReference>
<dbReference type="SMART" id="SM00138">
    <property type="entry name" value="MeTrc"/>
    <property type="match status" value="1"/>
</dbReference>
<dbReference type="InterPro" id="IPR000780">
    <property type="entry name" value="CheR_MeTrfase"/>
</dbReference>
<feature type="domain" description="CheR-type methyltransferase" evidence="7">
    <location>
        <begin position="20"/>
        <end position="286"/>
    </location>
</feature>
<feature type="binding site" evidence="6">
    <location>
        <begin position="229"/>
        <end position="230"/>
    </location>
    <ligand>
        <name>S-adenosyl-L-methionine</name>
        <dbReference type="ChEBI" id="CHEBI:59789"/>
    </ligand>
</feature>
<dbReference type="AlphaFoldDB" id="T0H6E6"/>
<evidence type="ECO:0000259" key="7">
    <source>
        <dbReference type="PROSITE" id="PS50123"/>
    </source>
</evidence>
<evidence type="ECO:0000256" key="4">
    <source>
        <dbReference type="ARBA" id="ARBA00022691"/>
    </source>
</evidence>
<dbReference type="Pfam" id="PF01739">
    <property type="entry name" value="CheR"/>
    <property type="match status" value="1"/>
</dbReference>
<dbReference type="InterPro" id="IPR026024">
    <property type="entry name" value="Chemotaxis_MeTrfase_CheR"/>
</dbReference>
<dbReference type="SUPFAM" id="SSF47757">
    <property type="entry name" value="Chemotaxis receptor methyltransferase CheR, N-terminal domain"/>
    <property type="match status" value="1"/>
</dbReference>
<keyword evidence="9" id="KW-1185">Reference proteome</keyword>
<keyword evidence="2 5" id="KW-0489">Methyltransferase</keyword>
<evidence type="ECO:0000256" key="3">
    <source>
        <dbReference type="ARBA" id="ARBA00022679"/>
    </source>
</evidence>
<keyword evidence="3 5" id="KW-0808">Transferase</keyword>
<comment type="catalytic activity">
    <reaction evidence="1 5">
        <text>L-glutamyl-[protein] + S-adenosyl-L-methionine = [protein]-L-glutamate 5-O-methyl ester + S-adenosyl-L-homocysteine</text>
        <dbReference type="Rhea" id="RHEA:24452"/>
        <dbReference type="Rhea" id="RHEA-COMP:10208"/>
        <dbReference type="Rhea" id="RHEA-COMP:10311"/>
        <dbReference type="ChEBI" id="CHEBI:29973"/>
        <dbReference type="ChEBI" id="CHEBI:57856"/>
        <dbReference type="ChEBI" id="CHEBI:59789"/>
        <dbReference type="ChEBI" id="CHEBI:82795"/>
        <dbReference type="EC" id="2.1.1.80"/>
    </reaction>
</comment>
<dbReference type="Proteomes" id="UP000015527">
    <property type="component" value="Unassembled WGS sequence"/>
</dbReference>
<keyword evidence="4 5" id="KW-0949">S-adenosyl-L-methionine</keyword>
<accession>T0H6E6</accession>
<dbReference type="InterPro" id="IPR022641">
    <property type="entry name" value="CheR_N"/>
</dbReference>
<dbReference type="PROSITE" id="PS50123">
    <property type="entry name" value="CHER"/>
    <property type="match status" value="1"/>
</dbReference>
<dbReference type="InterPro" id="IPR036804">
    <property type="entry name" value="CheR_N_sf"/>
</dbReference>
<dbReference type="Gene3D" id="3.40.50.150">
    <property type="entry name" value="Vaccinia Virus protein VP39"/>
    <property type="match status" value="1"/>
</dbReference>
<protein>
    <recommendedName>
        <fullName evidence="5">Chemotaxis protein methyltransferase</fullName>
        <ecNumber evidence="5">2.1.1.80</ecNumber>
    </recommendedName>
</protein>
<dbReference type="PRINTS" id="PR00996">
    <property type="entry name" value="CHERMTFRASE"/>
</dbReference>
<evidence type="ECO:0000313" key="9">
    <source>
        <dbReference type="Proteomes" id="UP000015527"/>
    </source>
</evidence>
<comment type="caution">
    <text evidence="8">The sequence shown here is derived from an EMBL/GenBank/DDBJ whole genome shotgun (WGS) entry which is preliminary data.</text>
</comment>
<feature type="binding site" evidence="6">
    <location>
        <position position="86"/>
    </location>
    <ligand>
        <name>S-adenosyl-L-methionine</name>
        <dbReference type="ChEBI" id="CHEBI:59789"/>
    </ligand>
</feature>
<proteinExistence type="predicted"/>
<gene>
    <name evidence="8" type="ORF">L284_22780</name>
</gene>
<feature type="binding site" evidence="6">
    <location>
        <position position="88"/>
    </location>
    <ligand>
        <name>S-adenosyl-L-methionine</name>
        <dbReference type="ChEBI" id="CHEBI:59789"/>
    </ligand>
</feature>
<evidence type="ECO:0000256" key="5">
    <source>
        <dbReference type="PIRNR" id="PIRNR000410"/>
    </source>
</evidence>
<comment type="function">
    <text evidence="5">Methylation of the membrane-bound methyl-accepting chemotaxis proteins (MCP) to form gamma-glutamyl methyl ester residues in MCP.</text>
</comment>
<dbReference type="EMBL" id="ATHL01000153">
    <property type="protein sequence ID" value="EQB07688.1"/>
    <property type="molecule type" value="Genomic_DNA"/>
</dbReference>
<dbReference type="PANTHER" id="PTHR24422">
    <property type="entry name" value="CHEMOTAXIS PROTEIN METHYLTRANSFERASE"/>
    <property type="match status" value="1"/>
</dbReference>